<evidence type="ECO:0000313" key="1">
    <source>
        <dbReference type="EMBL" id="CAG6609022.1"/>
    </source>
</evidence>
<dbReference type="EMBL" id="HBUF01013981">
    <property type="protein sequence ID" value="CAG6609025.1"/>
    <property type="molecule type" value="Transcribed_RNA"/>
</dbReference>
<sequence length="119" mass="13356">MANTINANTRMRRIEPNTIATISDQLSHRFSTSMVYLLTFPFTSYAIRSTLRKQQLDMYCTLIGSLVPATKLLRKRSGNGLEITLRRPDSVSCTTASIPQEDLIHVSGVRAFSQSPIHE</sequence>
<name>A0A8D8PN35_9HEMI</name>
<organism evidence="1">
    <name type="scientific">Cacopsylla melanoneura</name>
    <dbReference type="NCBI Taxonomy" id="428564"/>
    <lineage>
        <taxon>Eukaryota</taxon>
        <taxon>Metazoa</taxon>
        <taxon>Ecdysozoa</taxon>
        <taxon>Arthropoda</taxon>
        <taxon>Hexapoda</taxon>
        <taxon>Insecta</taxon>
        <taxon>Pterygota</taxon>
        <taxon>Neoptera</taxon>
        <taxon>Paraneoptera</taxon>
        <taxon>Hemiptera</taxon>
        <taxon>Sternorrhyncha</taxon>
        <taxon>Psylloidea</taxon>
        <taxon>Psyllidae</taxon>
        <taxon>Psyllinae</taxon>
        <taxon>Cacopsylla</taxon>
    </lineage>
</organism>
<proteinExistence type="predicted"/>
<dbReference type="EMBL" id="HBUF01013979">
    <property type="protein sequence ID" value="CAG6609022.1"/>
    <property type="molecule type" value="Transcribed_RNA"/>
</dbReference>
<reference evidence="1" key="1">
    <citation type="submission" date="2021-05" db="EMBL/GenBank/DDBJ databases">
        <authorList>
            <person name="Alioto T."/>
            <person name="Alioto T."/>
            <person name="Gomez Garrido J."/>
        </authorList>
    </citation>
    <scope>NUCLEOTIDE SEQUENCE</scope>
</reference>
<accession>A0A8D8PN35</accession>
<dbReference type="AlphaFoldDB" id="A0A8D8PN35"/>
<protein>
    <submittedName>
        <fullName evidence="1">Uncharacterized protein</fullName>
    </submittedName>
</protein>